<dbReference type="WBParaSite" id="JU765_v2.g16840.t1">
    <property type="protein sequence ID" value="JU765_v2.g16840.t1"/>
    <property type="gene ID" value="JU765_v2.g16840"/>
</dbReference>
<reference evidence="2" key="1">
    <citation type="submission" date="2022-11" db="UniProtKB">
        <authorList>
            <consortium name="WormBaseParasite"/>
        </authorList>
    </citation>
    <scope>IDENTIFICATION</scope>
</reference>
<protein>
    <submittedName>
        <fullName evidence="2">[Histone H3]-trimethyl-L-lysine(4) demethylase</fullName>
    </submittedName>
</protein>
<dbReference type="Proteomes" id="UP000887576">
    <property type="component" value="Unplaced"/>
</dbReference>
<sequence>MAGRRPVHEYYTNNKRPSFAKTYYPTAEEFSDPFTYVNSIRKDGVRYGVIKIVPPTNFKPPFSLARSLEFRPRAQKLCLTDVFIKEHHLIFEKLREFYDDDEDKRKVPMFDGKELNFAIFFRSLEKRNLKKKGETDDFWKKVVADCGIQQKHWVSLKYYYQVVVREFHMYLKQEQLLRKLASEGKTTEKMREFLEERRAEIAAAEALEKELQMQNAPSPPDITDDCHPPTLEKAVPIEPVIDISFLPGEDCRLITLPVLSLEKPIVPEIDLTISDDDDDSLSDAPILEPMIKKPRLSNDSDDDVQIIDIPKLSQEITIEREETPPPRIARPERKAKNDFLKKLPAQTQLLRDTDDEFESDVELCEENSVDRTIKIIEKDQQDMCELPEFSEEDDDEEEEEEEESEDEDADYLPTYELQEYYKENLPKAVIDQNIPREFIIANSVAKNFFDAPECYTLQGFKDHADRFKSLYFKIKKPTDVSIDEVEAEFWRQLGDMTSDLYAFYGADLNSGNFGSGFPMMPKSKEEEERMSENFMFYAKHPWNLNNMPIASKSAFSHLEANISGMTIPWVYVGMCFSLFCWHVEDHWTYSINYMHEGETKVWYGIPEEDAPKFDSLVHNIAPESISENKDLLHHMNTMVNPQFLRDHGIRVYTVHQNVGDIVITFPRSYHAGFNAGYNVAEAVNFAPYDWLKEGRMCLQNYADTGRSCVFSHDLLVLNMIKRRKQLDLNMRRAVFGELCAIMNRDCGYRKHLRKTGFNFKRRSLQLSEIVHNEDFRSCVHCNTLLYSCAVICKHMRTACPIHYDDLCDICLPSEYRFAFSEDSYSLLNRLYDFTFRSLRNRPVKRLVELFDFLFNKRVISLEDSLEVVHLTVDKDHKTYMKLVRKVIKTAKILFDENSTKRINSVIPYNPAYPWYLLKRHAKKYTPPSGVKISPPKKPRRIPEEIRLRRMIGHVWCRHNSEGGVCQKCQYSRAWFPPKFPELTYNSDESEDERTILPQSDDIHPFRTALQILRLRSSNPIRQQRFLNKLLEYHSLELGDLADGTVITDDIERLDFLVKVAVLRAAFEITEYKKVNGVRNAARDAGCTTKQGNYTNYFFKDLEEMKEKGLRHTYHSDVRKGIKFLDFLVERGCKCNRDILDYWKLNMKHPQGYQSAIAFGEKVVYPNTWFGEALYMSFFVTHEKSLQIGKELEYFHNKTLHTTAAVEQMSRRLSQHRFLRNSRDHKTMKKIVPYLRRLDRFLTRSFKQVNSYYSIYEIFLGRHDLKKLFETGNSPLKPNFGGPMDFVLDKLFYKRENVDPYMEEGHKFLKECLPVIVELNVDPQPTERKIWCSCGVTVKPDPLKPLNWIKCICCKTVLHLACAIWKENFDHIKKGTFYCARCCRGKKPRLNTLQALVNQDFADMSSSYLLAEFVKQQKNIYKEFLKIKWESLPKLEFHKATSVILAADVDYKNLEEKILNHRHNSSYYNKEQTLRMRMLRKLNKVCEQTGSYRKAIYDFSKPRAKGFTNTTILREPRIFESFNVPCKHLNCIKPSGRPMTFRCSTKKCPYFCHFECIHYDLNFIEGLAEFLCPDCSSRKK</sequence>
<accession>A0AC34QJC8</accession>
<proteinExistence type="predicted"/>
<name>A0AC34QJC8_9BILA</name>
<evidence type="ECO:0000313" key="2">
    <source>
        <dbReference type="WBParaSite" id="JU765_v2.g16840.t1"/>
    </source>
</evidence>
<organism evidence="1 2">
    <name type="scientific">Panagrolaimus sp. JU765</name>
    <dbReference type="NCBI Taxonomy" id="591449"/>
    <lineage>
        <taxon>Eukaryota</taxon>
        <taxon>Metazoa</taxon>
        <taxon>Ecdysozoa</taxon>
        <taxon>Nematoda</taxon>
        <taxon>Chromadorea</taxon>
        <taxon>Rhabditida</taxon>
        <taxon>Tylenchina</taxon>
        <taxon>Panagrolaimomorpha</taxon>
        <taxon>Panagrolaimoidea</taxon>
        <taxon>Panagrolaimidae</taxon>
        <taxon>Panagrolaimus</taxon>
    </lineage>
</organism>
<evidence type="ECO:0000313" key="1">
    <source>
        <dbReference type="Proteomes" id="UP000887576"/>
    </source>
</evidence>